<dbReference type="InterPro" id="IPR013976">
    <property type="entry name" value="HDOD"/>
</dbReference>
<dbReference type="Gene3D" id="1.10.3210.10">
    <property type="entry name" value="Hypothetical protein af1432"/>
    <property type="match status" value="1"/>
</dbReference>
<dbReference type="EMBL" id="UOFS01000018">
    <property type="protein sequence ID" value="VAW94570.1"/>
    <property type="molecule type" value="Genomic_DNA"/>
</dbReference>
<organism evidence="2">
    <name type="scientific">hydrothermal vent metagenome</name>
    <dbReference type="NCBI Taxonomy" id="652676"/>
    <lineage>
        <taxon>unclassified sequences</taxon>
        <taxon>metagenomes</taxon>
        <taxon>ecological metagenomes</taxon>
    </lineage>
</organism>
<accession>A0A3B0ZZ83</accession>
<protein>
    <recommendedName>
        <fullName evidence="1">HDOD domain-containing protein</fullName>
    </recommendedName>
</protein>
<dbReference type="PROSITE" id="PS51833">
    <property type="entry name" value="HDOD"/>
    <property type="match status" value="1"/>
</dbReference>
<gene>
    <name evidence="2" type="ORF">MNBD_GAMMA22-2414</name>
</gene>
<dbReference type="InterPro" id="IPR003607">
    <property type="entry name" value="HD/PDEase_dom"/>
</dbReference>
<dbReference type="Pfam" id="PF08668">
    <property type="entry name" value="HDOD"/>
    <property type="match status" value="1"/>
</dbReference>
<reference evidence="2" key="1">
    <citation type="submission" date="2018-06" db="EMBL/GenBank/DDBJ databases">
        <authorList>
            <person name="Zhirakovskaya E."/>
        </authorList>
    </citation>
    <scope>NUCLEOTIDE SEQUENCE</scope>
</reference>
<evidence type="ECO:0000313" key="2">
    <source>
        <dbReference type="EMBL" id="VAW94570.1"/>
    </source>
</evidence>
<dbReference type="InterPro" id="IPR052340">
    <property type="entry name" value="RNase_Y/CdgJ"/>
</dbReference>
<evidence type="ECO:0000259" key="1">
    <source>
        <dbReference type="PROSITE" id="PS51833"/>
    </source>
</evidence>
<proteinExistence type="predicted"/>
<feature type="domain" description="HDOD" evidence="1">
    <location>
        <begin position="22"/>
        <end position="209"/>
    </location>
</feature>
<dbReference type="AlphaFoldDB" id="A0A3B0ZZ83"/>
<dbReference type="PANTHER" id="PTHR33525:SF3">
    <property type="entry name" value="RIBONUCLEASE Y"/>
    <property type="match status" value="1"/>
</dbReference>
<sequence>MSGVEQLTQRINNEFEMGRISLPSLPEIALKVRKAVNDENKSLRDLANLIQTDPSITARVIQISNSPLYKTATVARDCYSAISKLGMKTTRDIVTCLVLHNMFTTTYTLVRKRLETVWKESSYVAAISSVLARNVAQLEVDTALLAGLVHNIGKLPILKYIEEFPELLENEEQLDLLLETMHQAIGVKILQKWGFDSDIQKIPEQATDFMRDEAETVSYCDVVIVAKIHSLFGSPQATKLPVLTDVPSFKKLALSDEGAEASMNVLQEAKQDIQTVMRSLV</sequence>
<dbReference type="CDD" id="cd00077">
    <property type="entry name" value="HDc"/>
    <property type="match status" value="1"/>
</dbReference>
<name>A0A3B0ZZ83_9ZZZZ</name>
<dbReference type="PANTHER" id="PTHR33525">
    <property type="match status" value="1"/>
</dbReference>
<dbReference type="SUPFAM" id="SSF109604">
    <property type="entry name" value="HD-domain/PDEase-like"/>
    <property type="match status" value="1"/>
</dbReference>